<gene>
    <name evidence="1" type="ordered locus">PH1268</name>
</gene>
<dbReference type="Proteomes" id="UP000000752">
    <property type="component" value="Chromosome"/>
</dbReference>
<organism evidence="1 2">
    <name type="scientific">Pyrococcus horikoshii (strain ATCC 700860 / DSM 12428 / JCM 9974 / NBRC 100139 / OT-3)</name>
    <dbReference type="NCBI Taxonomy" id="70601"/>
    <lineage>
        <taxon>Archaea</taxon>
        <taxon>Methanobacteriati</taxon>
        <taxon>Methanobacteriota</taxon>
        <taxon>Thermococci</taxon>
        <taxon>Thermococcales</taxon>
        <taxon>Thermococcaceae</taxon>
        <taxon>Pyrococcus</taxon>
    </lineage>
</organism>
<name>O58985_PYRHO</name>
<keyword evidence="2" id="KW-1185">Reference proteome</keyword>
<reference evidence="1 2" key="1">
    <citation type="journal article" date="1998" name="DNA Res.">
        <title>Complete sequence and gene organization of the genome of a hyper-thermophilic archaebacterium, Pyrococcus horikoshii OT3.</title>
        <authorList>
            <person name="Kawarabayasi Y."/>
            <person name="Sawada M."/>
            <person name="Horikawa H."/>
            <person name="Haikawa Y."/>
            <person name="Hino Y."/>
            <person name="Yamamoto S."/>
            <person name="Sekine M."/>
            <person name="Baba S."/>
            <person name="Kosugi H."/>
            <person name="Hosoyama A."/>
            <person name="Nagai Y."/>
            <person name="Sakai M."/>
            <person name="Ogura K."/>
            <person name="Otuka R."/>
            <person name="Nakazawa H."/>
            <person name="Takamiya M."/>
            <person name="Ohfuku Y."/>
            <person name="Funahashi T."/>
            <person name="Tanaka T."/>
            <person name="Kudoh Y."/>
            <person name="Yamazaki J."/>
            <person name="Kushida N."/>
            <person name="Oguchi A."/>
            <person name="Aoki K."/>
            <person name="Nakamura Y."/>
            <person name="Robb T.F."/>
            <person name="Horikoshi K."/>
            <person name="Masuchi Y."/>
            <person name="Shizuya H."/>
            <person name="Kikuchi H."/>
        </authorList>
    </citation>
    <scope>NUCLEOTIDE SEQUENCE [LARGE SCALE GENOMIC DNA]</scope>
    <source>
        <strain evidence="2">ATCC 700860 / DSM 12428 / JCM 9974 / NBRC 100139 / OT-3</strain>
    </source>
</reference>
<evidence type="ECO:0000313" key="1">
    <source>
        <dbReference type="EMBL" id="BAA30371.1"/>
    </source>
</evidence>
<proteinExistence type="predicted"/>
<dbReference type="EMBL" id="BA000001">
    <property type="protein sequence ID" value="BAA30371.1"/>
    <property type="molecule type" value="Genomic_DNA"/>
</dbReference>
<accession>O58985</accession>
<dbReference type="EnsemblBacteria" id="BAA30371">
    <property type="protein sequence ID" value="BAA30371"/>
    <property type="gene ID" value="BAA30371"/>
</dbReference>
<sequence length="106" mass="11643">MKVPIGASGSSTMITRLFTLSLNPSIFKGGFMSTPSHVYLAGINSLFPKTELTLRDIFSSPPPIHPIPRITRVARTIGIKDFIIGGTPTRIKDFLVIRATKDLEYP</sequence>
<dbReference type="AlphaFoldDB" id="O58985"/>
<protein>
    <submittedName>
        <fullName evidence="1">Uncharacterized protein</fullName>
    </submittedName>
</protein>
<dbReference type="PIR" id="A71072">
    <property type="entry name" value="A71072"/>
</dbReference>
<dbReference type="KEGG" id="pho:PH1268"/>
<evidence type="ECO:0000313" key="2">
    <source>
        <dbReference type="Proteomes" id="UP000000752"/>
    </source>
</evidence>